<accession>A0A5C3QUG2</accession>
<proteinExistence type="predicted"/>
<sequence length="97" mass="10878">MAHHTQSSSRILRVSPLSAYTLEFLALPLVVSPSMIWCLRSYEIDALWLFFESSTLARQALELYSQSIPVSAAVESELEPLAKLERFDASQHVVSLP</sequence>
<dbReference type="Proteomes" id="UP000305067">
    <property type="component" value="Unassembled WGS sequence"/>
</dbReference>
<keyword evidence="2" id="KW-1185">Reference proteome</keyword>
<gene>
    <name evidence="1" type="ORF">BDV98DRAFT_281741</name>
</gene>
<reference evidence="1 2" key="1">
    <citation type="journal article" date="2019" name="Nat. Ecol. Evol.">
        <title>Megaphylogeny resolves global patterns of mushroom evolution.</title>
        <authorList>
            <person name="Varga T."/>
            <person name="Krizsan K."/>
            <person name="Foldi C."/>
            <person name="Dima B."/>
            <person name="Sanchez-Garcia M."/>
            <person name="Sanchez-Ramirez S."/>
            <person name="Szollosi G.J."/>
            <person name="Szarkandi J.G."/>
            <person name="Papp V."/>
            <person name="Albert L."/>
            <person name="Andreopoulos W."/>
            <person name="Angelini C."/>
            <person name="Antonin V."/>
            <person name="Barry K.W."/>
            <person name="Bougher N.L."/>
            <person name="Buchanan P."/>
            <person name="Buyck B."/>
            <person name="Bense V."/>
            <person name="Catcheside P."/>
            <person name="Chovatia M."/>
            <person name="Cooper J."/>
            <person name="Damon W."/>
            <person name="Desjardin D."/>
            <person name="Finy P."/>
            <person name="Geml J."/>
            <person name="Haridas S."/>
            <person name="Hughes K."/>
            <person name="Justo A."/>
            <person name="Karasinski D."/>
            <person name="Kautmanova I."/>
            <person name="Kiss B."/>
            <person name="Kocsube S."/>
            <person name="Kotiranta H."/>
            <person name="LaButti K.M."/>
            <person name="Lechner B.E."/>
            <person name="Liimatainen K."/>
            <person name="Lipzen A."/>
            <person name="Lukacs Z."/>
            <person name="Mihaltcheva S."/>
            <person name="Morgado L.N."/>
            <person name="Niskanen T."/>
            <person name="Noordeloos M.E."/>
            <person name="Ohm R.A."/>
            <person name="Ortiz-Santana B."/>
            <person name="Ovrebo C."/>
            <person name="Racz N."/>
            <person name="Riley R."/>
            <person name="Savchenko A."/>
            <person name="Shiryaev A."/>
            <person name="Soop K."/>
            <person name="Spirin V."/>
            <person name="Szebenyi C."/>
            <person name="Tomsovsky M."/>
            <person name="Tulloss R.E."/>
            <person name="Uehling J."/>
            <person name="Grigoriev I.V."/>
            <person name="Vagvolgyi C."/>
            <person name="Papp T."/>
            <person name="Martin F.M."/>
            <person name="Miettinen O."/>
            <person name="Hibbett D.S."/>
            <person name="Nagy L.G."/>
        </authorList>
    </citation>
    <scope>NUCLEOTIDE SEQUENCE [LARGE SCALE GENOMIC DNA]</scope>
    <source>
        <strain evidence="1 2">CBS 309.79</strain>
    </source>
</reference>
<organism evidence="1 2">
    <name type="scientific">Pterulicium gracile</name>
    <dbReference type="NCBI Taxonomy" id="1884261"/>
    <lineage>
        <taxon>Eukaryota</taxon>
        <taxon>Fungi</taxon>
        <taxon>Dikarya</taxon>
        <taxon>Basidiomycota</taxon>
        <taxon>Agaricomycotina</taxon>
        <taxon>Agaricomycetes</taxon>
        <taxon>Agaricomycetidae</taxon>
        <taxon>Agaricales</taxon>
        <taxon>Pleurotineae</taxon>
        <taxon>Pterulaceae</taxon>
        <taxon>Pterulicium</taxon>
    </lineage>
</organism>
<name>A0A5C3QUG2_9AGAR</name>
<dbReference type="EMBL" id="ML178817">
    <property type="protein sequence ID" value="TFL05018.1"/>
    <property type="molecule type" value="Genomic_DNA"/>
</dbReference>
<dbReference type="AlphaFoldDB" id="A0A5C3QUG2"/>
<evidence type="ECO:0000313" key="1">
    <source>
        <dbReference type="EMBL" id="TFL05018.1"/>
    </source>
</evidence>
<protein>
    <submittedName>
        <fullName evidence="1">Uncharacterized protein</fullName>
    </submittedName>
</protein>
<evidence type="ECO:0000313" key="2">
    <source>
        <dbReference type="Proteomes" id="UP000305067"/>
    </source>
</evidence>